<gene>
    <name evidence="9" type="ORF">BJY22_007699</name>
</gene>
<name>A0A7X6A4W5_9ACTN</name>
<feature type="transmembrane region" description="Helical" evidence="8">
    <location>
        <begin position="378"/>
        <end position="397"/>
    </location>
</feature>
<feature type="transmembrane region" description="Helical" evidence="8">
    <location>
        <begin position="140"/>
        <end position="159"/>
    </location>
</feature>
<evidence type="ECO:0000256" key="4">
    <source>
        <dbReference type="ARBA" id="ARBA00022692"/>
    </source>
</evidence>
<dbReference type="InterPro" id="IPR050171">
    <property type="entry name" value="MFS_Transporters"/>
</dbReference>
<evidence type="ECO:0000256" key="6">
    <source>
        <dbReference type="ARBA" id="ARBA00023136"/>
    </source>
</evidence>
<sequence length="425" mass="43214">MPELLRDPVARALASAIAALSLSRGMFFAVSALYFTRGVGLSPTTVGIGLTVAGGVGVCASYAGGRLSDRWGADRLQQWALAANGVALLGYAFAGDVVTFVLVAACVSASRGLQSTAQMTLLARWYVGPERVAVRARLRVVMNVGIGIGTLLAGTALVADTATAYRLTVVLVGAITVLGTIPLIGLRRRVSGLAERMDASAGAEVPRGPSPLRDRTYVASTALNALVAIHFALTSVGLPLWVADHTEAPTVVVSALLLVNTGYVALFQVRASRGTQDLRTAGRSVRRAGVLLLIACALFAVAGHLGAAAATAVLLVGALASSAAETRGEAGSWGMAFELADPARAGAYQGLSQTGLALALMLGPAVVTTTAIDHGTPGWIALGALFATTGTATAVVANRAAARRDQPSTSTVSTRAARCGAGERS</sequence>
<feature type="region of interest" description="Disordered" evidence="7">
    <location>
        <begin position="403"/>
        <end position="425"/>
    </location>
</feature>
<dbReference type="EMBL" id="JAASRO010000001">
    <property type="protein sequence ID" value="NIK61982.1"/>
    <property type="molecule type" value="Genomic_DNA"/>
</dbReference>
<keyword evidence="4 8" id="KW-0812">Transmembrane</keyword>
<keyword evidence="10" id="KW-1185">Reference proteome</keyword>
<feature type="transmembrane region" description="Helical" evidence="8">
    <location>
        <begin position="46"/>
        <end position="65"/>
    </location>
</feature>
<keyword evidence="6 8" id="KW-0472">Membrane</keyword>
<comment type="subcellular location">
    <subcellularLocation>
        <location evidence="1">Cell membrane</location>
        <topology evidence="1">Multi-pass membrane protein</topology>
    </subcellularLocation>
</comment>
<evidence type="ECO:0000313" key="10">
    <source>
        <dbReference type="Proteomes" id="UP000555407"/>
    </source>
</evidence>
<dbReference type="Pfam" id="PF07690">
    <property type="entry name" value="MFS_1"/>
    <property type="match status" value="1"/>
</dbReference>
<evidence type="ECO:0000256" key="5">
    <source>
        <dbReference type="ARBA" id="ARBA00022989"/>
    </source>
</evidence>
<organism evidence="9 10">
    <name type="scientific">Kribbella shirazensis</name>
    <dbReference type="NCBI Taxonomy" id="1105143"/>
    <lineage>
        <taxon>Bacteria</taxon>
        <taxon>Bacillati</taxon>
        <taxon>Actinomycetota</taxon>
        <taxon>Actinomycetes</taxon>
        <taxon>Propionibacteriales</taxon>
        <taxon>Kribbellaceae</taxon>
        <taxon>Kribbella</taxon>
    </lineage>
</organism>
<dbReference type="AlphaFoldDB" id="A0A7X6A4W5"/>
<dbReference type="SUPFAM" id="SSF103473">
    <property type="entry name" value="MFS general substrate transporter"/>
    <property type="match status" value="1"/>
</dbReference>
<keyword evidence="5 8" id="KW-1133">Transmembrane helix</keyword>
<evidence type="ECO:0000256" key="7">
    <source>
        <dbReference type="SAM" id="MobiDB-lite"/>
    </source>
</evidence>
<keyword evidence="2" id="KW-0813">Transport</keyword>
<dbReference type="PANTHER" id="PTHR23517">
    <property type="entry name" value="RESISTANCE PROTEIN MDTM, PUTATIVE-RELATED-RELATED"/>
    <property type="match status" value="1"/>
</dbReference>
<feature type="transmembrane region" description="Helical" evidence="8">
    <location>
        <begin position="248"/>
        <end position="269"/>
    </location>
</feature>
<dbReference type="Gene3D" id="1.20.1250.20">
    <property type="entry name" value="MFS general substrate transporter like domains"/>
    <property type="match status" value="1"/>
</dbReference>
<dbReference type="RefSeq" id="WP_167216848.1">
    <property type="nucleotide sequence ID" value="NZ_JAASRO010000001.1"/>
</dbReference>
<feature type="transmembrane region" description="Helical" evidence="8">
    <location>
        <begin position="85"/>
        <end position="109"/>
    </location>
</feature>
<keyword evidence="3" id="KW-1003">Cell membrane</keyword>
<accession>A0A7X6A4W5</accession>
<feature type="transmembrane region" description="Helical" evidence="8">
    <location>
        <begin position="165"/>
        <end position="186"/>
    </location>
</feature>
<protein>
    <submittedName>
        <fullName evidence="9">MFS family permease</fullName>
    </submittedName>
</protein>
<dbReference type="InterPro" id="IPR011701">
    <property type="entry name" value="MFS"/>
</dbReference>
<dbReference type="GO" id="GO:0022857">
    <property type="term" value="F:transmembrane transporter activity"/>
    <property type="evidence" value="ECO:0007669"/>
    <property type="project" value="InterPro"/>
</dbReference>
<evidence type="ECO:0000256" key="2">
    <source>
        <dbReference type="ARBA" id="ARBA00022448"/>
    </source>
</evidence>
<dbReference type="GO" id="GO:0005886">
    <property type="term" value="C:plasma membrane"/>
    <property type="evidence" value="ECO:0007669"/>
    <property type="project" value="UniProtKB-SubCell"/>
</dbReference>
<proteinExistence type="predicted"/>
<dbReference type="PANTHER" id="PTHR23517:SF2">
    <property type="entry name" value="MULTIDRUG RESISTANCE PROTEIN MDTH"/>
    <property type="match status" value="1"/>
</dbReference>
<comment type="caution">
    <text evidence="9">The sequence shown here is derived from an EMBL/GenBank/DDBJ whole genome shotgun (WGS) entry which is preliminary data.</text>
</comment>
<evidence type="ECO:0000256" key="1">
    <source>
        <dbReference type="ARBA" id="ARBA00004651"/>
    </source>
</evidence>
<feature type="transmembrane region" description="Helical" evidence="8">
    <location>
        <begin position="290"/>
        <end position="320"/>
    </location>
</feature>
<reference evidence="9 10" key="1">
    <citation type="submission" date="2020-03" db="EMBL/GenBank/DDBJ databases">
        <title>Sequencing the genomes of 1000 actinobacteria strains.</title>
        <authorList>
            <person name="Klenk H.-P."/>
        </authorList>
    </citation>
    <scope>NUCLEOTIDE SEQUENCE [LARGE SCALE GENOMIC DNA]</scope>
    <source>
        <strain evidence="9 10">DSM 45490</strain>
    </source>
</reference>
<evidence type="ECO:0000313" key="9">
    <source>
        <dbReference type="EMBL" id="NIK61982.1"/>
    </source>
</evidence>
<feature type="transmembrane region" description="Helical" evidence="8">
    <location>
        <begin position="12"/>
        <end position="34"/>
    </location>
</feature>
<dbReference type="InterPro" id="IPR036259">
    <property type="entry name" value="MFS_trans_sf"/>
</dbReference>
<evidence type="ECO:0000256" key="8">
    <source>
        <dbReference type="SAM" id="Phobius"/>
    </source>
</evidence>
<feature type="transmembrane region" description="Helical" evidence="8">
    <location>
        <begin position="217"/>
        <end position="242"/>
    </location>
</feature>
<dbReference type="Proteomes" id="UP000555407">
    <property type="component" value="Unassembled WGS sequence"/>
</dbReference>
<evidence type="ECO:0000256" key="3">
    <source>
        <dbReference type="ARBA" id="ARBA00022475"/>
    </source>
</evidence>